<dbReference type="EMBL" id="JACGWM010000010">
    <property type="protein sequence ID" value="KAL0347872.1"/>
    <property type="molecule type" value="Genomic_DNA"/>
</dbReference>
<name>A0AAW2NWF1_9LAMI</name>
<protein>
    <submittedName>
        <fullName evidence="1">Uncharacterized protein</fullName>
    </submittedName>
</protein>
<accession>A0AAW2NWF1</accession>
<reference evidence="1" key="2">
    <citation type="journal article" date="2024" name="Plant">
        <title>Genomic evolution and insights into agronomic trait innovations of Sesamum species.</title>
        <authorList>
            <person name="Miao H."/>
            <person name="Wang L."/>
            <person name="Qu L."/>
            <person name="Liu H."/>
            <person name="Sun Y."/>
            <person name="Le M."/>
            <person name="Wang Q."/>
            <person name="Wei S."/>
            <person name="Zheng Y."/>
            <person name="Lin W."/>
            <person name="Duan Y."/>
            <person name="Cao H."/>
            <person name="Xiong S."/>
            <person name="Wang X."/>
            <person name="Wei L."/>
            <person name="Li C."/>
            <person name="Ma Q."/>
            <person name="Ju M."/>
            <person name="Zhao R."/>
            <person name="Li G."/>
            <person name="Mu C."/>
            <person name="Tian Q."/>
            <person name="Mei H."/>
            <person name="Zhang T."/>
            <person name="Gao T."/>
            <person name="Zhang H."/>
        </authorList>
    </citation>
    <scope>NUCLEOTIDE SEQUENCE</scope>
    <source>
        <strain evidence="1">KEN8</strain>
    </source>
</reference>
<dbReference type="PANTHER" id="PTHR33116">
    <property type="entry name" value="REVERSE TRANSCRIPTASE ZINC-BINDING DOMAIN-CONTAINING PROTEIN-RELATED-RELATED"/>
    <property type="match status" value="1"/>
</dbReference>
<sequence>MFLKRRRLRSSLTEDDDCPSLELLGTRDILDSPKTQRNSPRASSRDECSSLRLNLDIIVLIQQDCGVQDSTEHPKHLRERALARKWYNTISRLKDSEERWQDTEEGIQELLLQHYRSIFASVCPSSASVDEVMSEIPRHVTPEMNALLSQPFTTTENFWNIVGINVSNSVLKILNDHAFLNKMNYTHVVLIPKCDNPEGVSQLRLVSLCNVVVKIASKCLANWLKVSSHLRKGFAALKLIMSKAYDRVERATERQIEEIRSILALYANASGQEDMEKMMRDFWWHSKGEKMVHWVAWRKMCRPLVEGGMGFRDLNAFNIALLAKQGWAVVSQPTSLLNQKVQQPGFTVPLSGGPNQNQAGHQLLRSLNC</sequence>
<comment type="caution">
    <text evidence="1">The sequence shown here is derived from an EMBL/GenBank/DDBJ whole genome shotgun (WGS) entry which is preliminary data.</text>
</comment>
<proteinExistence type="predicted"/>
<dbReference type="PANTHER" id="PTHR33116:SF86">
    <property type="entry name" value="REVERSE TRANSCRIPTASE DOMAIN-CONTAINING PROTEIN"/>
    <property type="match status" value="1"/>
</dbReference>
<dbReference type="AlphaFoldDB" id="A0AAW2NWF1"/>
<evidence type="ECO:0000313" key="1">
    <source>
        <dbReference type="EMBL" id="KAL0347872.1"/>
    </source>
</evidence>
<gene>
    <name evidence="1" type="ORF">Scaly_1803200</name>
</gene>
<reference evidence="1" key="1">
    <citation type="submission" date="2020-06" db="EMBL/GenBank/DDBJ databases">
        <authorList>
            <person name="Li T."/>
            <person name="Hu X."/>
            <person name="Zhang T."/>
            <person name="Song X."/>
            <person name="Zhang H."/>
            <person name="Dai N."/>
            <person name="Sheng W."/>
            <person name="Hou X."/>
            <person name="Wei L."/>
        </authorList>
    </citation>
    <scope>NUCLEOTIDE SEQUENCE</scope>
    <source>
        <strain evidence="1">KEN8</strain>
        <tissue evidence="1">Leaf</tissue>
    </source>
</reference>
<organism evidence="1">
    <name type="scientific">Sesamum calycinum</name>
    <dbReference type="NCBI Taxonomy" id="2727403"/>
    <lineage>
        <taxon>Eukaryota</taxon>
        <taxon>Viridiplantae</taxon>
        <taxon>Streptophyta</taxon>
        <taxon>Embryophyta</taxon>
        <taxon>Tracheophyta</taxon>
        <taxon>Spermatophyta</taxon>
        <taxon>Magnoliopsida</taxon>
        <taxon>eudicotyledons</taxon>
        <taxon>Gunneridae</taxon>
        <taxon>Pentapetalae</taxon>
        <taxon>asterids</taxon>
        <taxon>lamiids</taxon>
        <taxon>Lamiales</taxon>
        <taxon>Pedaliaceae</taxon>
        <taxon>Sesamum</taxon>
    </lineage>
</organism>